<comment type="caution">
    <text evidence="1">The sequence shown here is derived from an EMBL/GenBank/DDBJ whole genome shotgun (WGS) entry which is preliminary data.</text>
</comment>
<dbReference type="EMBL" id="NBIV01000060">
    <property type="protein sequence ID" value="PXF45442.1"/>
    <property type="molecule type" value="Genomic_DNA"/>
</dbReference>
<dbReference type="AlphaFoldDB" id="A0A2V3ITL7"/>
<accession>A0A2V3ITL7</accession>
<dbReference type="Proteomes" id="UP000247409">
    <property type="component" value="Unassembled WGS sequence"/>
</dbReference>
<reference evidence="1 2" key="1">
    <citation type="journal article" date="2018" name="Mol. Biol. Evol.">
        <title>Analysis of the draft genome of the red seaweed Gracilariopsis chorda provides insights into genome size evolution in Rhodophyta.</title>
        <authorList>
            <person name="Lee J."/>
            <person name="Yang E.C."/>
            <person name="Graf L."/>
            <person name="Yang J.H."/>
            <person name="Qiu H."/>
            <person name="Zel Zion U."/>
            <person name="Chan C.X."/>
            <person name="Stephens T.G."/>
            <person name="Weber A.P.M."/>
            <person name="Boo G.H."/>
            <person name="Boo S.M."/>
            <person name="Kim K.M."/>
            <person name="Shin Y."/>
            <person name="Jung M."/>
            <person name="Lee S.J."/>
            <person name="Yim H.S."/>
            <person name="Lee J.H."/>
            <person name="Bhattacharya D."/>
            <person name="Yoon H.S."/>
        </authorList>
    </citation>
    <scope>NUCLEOTIDE SEQUENCE [LARGE SCALE GENOMIC DNA]</scope>
    <source>
        <strain evidence="1 2">SKKU-2015</strain>
        <tissue evidence="1">Whole body</tissue>
    </source>
</reference>
<evidence type="ECO:0000313" key="2">
    <source>
        <dbReference type="Proteomes" id="UP000247409"/>
    </source>
</evidence>
<evidence type="ECO:0000313" key="1">
    <source>
        <dbReference type="EMBL" id="PXF45442.1"/>
    </source>
</evidence>
<gene>
    <name evidence="1" type="ORF">BWQ96_04740</name>
</gene>
<keyword evidence="2" id="KW-1185">Reference proteome</keyword>
<proteinExistence type="predicted"/>
<organism evidence="1 2">
    <name type="scientific">Gracilariopsis chorda</name>
    <dbReference type="NCBI Taxonomy" id="448386"/>
    <lineage>
        <taxon>Eukaryota</taxon>
        <taxon>Rhodophyta</taxon>
        <taxon>Florideophyceae</taxon>
        <taxon>Rhodymeniophycidae</taxon>
        <taxon>Gracilariales</taxon>
        <taxon>Gracilariaceae</taxon>
        <taxon>Gracilariopsis</taxon>
    </lineage>
</organism>
<protein>
    <submittedName>
        <fullName evidence="1">Uncharacterized protein</fullName>
    </submittedName>
</protein>
<name>A0A2V3ITL7_9FLOR</name>
<sequence>MRNASIVRQRIEKIFLSDFSGPLLPAQLNDSRELHSQPQLTIQPLNPFNIEALQKQALFAADPVAMSEVLEDGTSPTLPSSKQTQLADIVPAAVHEDEEHHSVSMGDAVRFFDTQISQCLCIRTCAVTDMMELAKSFALLSETDNINTVHAMLLAVTSRQDETNKLLRGDTTSRKRTRRTYEDAYCTTRYCVRGEAVCRTALSVILQIHPLTVNPLGKMLESSEHFQLADGGANAN</sequence>